<sequence length="87" mass="9393">MDDRSLSWLSDKDEGVSLETLVCKSESADRKQTTFVLPSSFDNPNADGWAGCSAMEAGQPEAVRVNLRQIIGQGANGTLVFALVINY</sequence>
<protein>
    <submittedName>
        <fullName evidence="1">Uncharacterized protein</fullName>
    </submittedName>
</protein>
<name>A0A3S5FDE3_9PLAT</name>
<proteinExistence type="predicted"/>
<comment type="caution">
    <text evidence="1">The sequence shown here is derived from an EMBL/GenBank/DDBJ whole genome shotgun (WGS) entry which is preliminary data.</text>
</comment>
<reference evidence="1" key="1">
    <citation type="submission" date="2018-11" db="EMBL/GenBank/DDBJ databases">
        <authorList>
            <consortium name="Pathogen Informatics"/>
        </authorList>
    </citation>
    <scope>NUCLEOTIDE SEQUENCE</scope>
</reference>
<evidence type="ECO:0000313" key="1">
    <source>
        <dbReference type="EMBL" id="VEL18308.1"/>
    </source>
</evidence>
<organism evidence="1 2">
    <name type="scientific">Protopolystoma xenopodis</name>
    <dbReference type="NCBI Taxonomy" id="117903"/>
    <lineage>
        <taxon>Eukaryota</taxon>
        <taxon>Metazoa</taxon>
        <taxon>Spiralia</taxon>
        <taxon>Lophotrochozoa</taxon>
        <taxon>Platyhelminthes</taxon>
        <taxon>Monogenea</taxon>
        <taxon>Polyopisthocotylea</taxon>
        <taxon>Polystomatidea</taxon>
        <taxon>Polystomatidae</taxon>
        <taxon>Protopolystoma</taxon>
    </lineage>
</organism>
<gene>
    <name evidence="1" type="ORF">PXEA_LOCUS11748</name>
</gene>
<dbReference type="Proteomes" id="UP000784294">
    <property type="component" value="Unassembled WGS sequence"/>
</dbReference>
<evidence type="ECO:0000313" key="2">
    <source>
        <dbReference type="Proteomes" id="UP000784294"/>
    </source>
</evidence>
<dbReference type="AlphaFoldDB" id="A0A3S5FDE3"/>
<accession>A0A3S5FDE3</accession>
<dbReference type="OrthoDB" id="63989at2759"/>
<keyword evidence="2" id="KW-1185">Reference proteome</keyword>
<dbReference type="EMBL" id="CAAALY010036452">
    <property type="protein sequence ID" value="VEL18308.1"/>
    <property type="molecule type" value="Genomic_DNA"/>
</dbReference>